<keyword evidence="11" id="KW-0675">Receptor</keyword>
<dbReference type="Proteomes" id="UP000297703">
    <property type="component" value="Unassembled WGS sequence"/>
</dbReference>
<organism evidence="18 19">
    <name type="scientific">Platysternon megacephalum</name>
    <name type="common">big-headed turtle</name>
    <dbReference type="NCBI Taxonomy" id="55544"/>
    <lineage>
        <taxon>Eukaryota</taxon>
        <taxon>Metazoa</taxon>
        <taxon>Chordata</taxon>
        <taxon>Craniata</taxon>
        <taxon>Vertebrata</taxon>
        <taxon>Euteleostomi</taxon>
        <taxon>Archelosauria</taxon>
        <taxon>Testudinata</taxon>
        <taxon>Testudines</taxon>
        <taxon>Cryptodira</taxon>
        <taxon>Durocryptodira</taxon>
        <taxon>Testudinoidea</taxon>
        <taxon>Platysternidae</taxon>
        <taxon>Platysternon</taxon>
    </lineage>
</organism>
<keyword evidence="19" id="KW-1185">Reference proteome</keyword>
<dbReference type="AlphaFoldDB" id="A0A4D9EQH0"/>
<dbReference type="SUPFAM" id="SSF57535">
    <property type="entry name" value="Complement control module/SCR domain"/>
    <property type="match status" value="2"/>
</dbReference>
<feature type="signal peptide" evidence="16">
    <location>
        <begin position="1"/>
        <end position="17"/>
    </location>
</feature>
<keyword evidence="14" id="KW-0768">Sushi</keyword>
<evidence type="ECO:0000256" key="14">
    <source>
        <dbReference type="PROSITE-ProRule" id="PRU00302"/>
    </source>
</evidence>
<evidence type="ECO:0000256" key="11">
    <source>
        <dbReference type="ARBA" id="ARBA00023170"/>
    </source>
</evidence>
<keyword evidence="18" id="KW-0378">Hydrolase</keyword>
<evidence type="ECO:0000256" key="7">
    <source>
        <dbReference type="ARBA" id="ARBA00022859"/>
    </source>
</evidence>
<dbReference type="PANTHER" id="PTHR10573">
    <property type="entry name" value="INTERLEUKIN-2 RECEPTOR ALPHA CHAIN"/>
    <property type="match status" value="1"/>
</dbReference>
<dbReference type="SMART" id="SM00032">
    <property type="entry name" value="CCP"/>
    <property type="match status" value="2"/>
</dbReference>
<feature type="domain" description="Sushi" evidence="17">
    <location>
        <begin position="111"/>
        <end position="173"/>
    </location>
</feature>
<keyword evidence="6" id="KW-0677">Repeat</keyword>
<evidence type="ECO:0000256" key="16">
    <source>
        <dbReference type="SAM" id="SignalP"/>
    </source>
</evidence>
<keyword evidence="9 15" id="KW-0472">Membrane</keyword>
<dbReference type="GO" id="GO:0016787">
    <property type="term" value="F:hydrolase activity"/>
    <property type="evidence" value="ECO:0007669"/>
    <property type="project" value="UniProtKB-KW"/>
</dbReference>
<feature type="transmembrane region" description="Helical" evidence="15">
    <location>
        <begin position="216"/>
        <end position="240"/>
    </location>
</feature>
<comment type="subcellular location">
    <subcellularLocation>
        <location evidence="2">Membrane</location>
        <topology evidence="2">Single-pass type I membrane protein</topology>
    </subcellularLocation>
</comment>
<evidence type="ECO:0000256" key="3">
    <source>
        <dbReference type="ARBA" id="ARBA00013445"/>
    </source>
</evidence>
<evidence type="ECO:0000256" key="6">
    <source>
        <dbReference type="ARBA" id="ARBA00022737"/>
    </source>
</evidence>
<protein>
    <recommendedName>
        <fullName evidence="3">Interleukin-2 receptor subunit alpha</fullName>
    </recommendedName>
</protein>
<dbReference type="GO" id="GO:0016020">
    <property type="term" value="C:membrane"/>
    <property type="evidence" value="ECO:0007669"/>
    <property type="project" value="UniProtKB-SubCell"/>
</dbReference>
<dbReference type="Gene3D" id="2.10.70.10">
    <property type="entry name" value="Complement Module, domain 1"/>
    <property type="match status" value="1"/>
</dbReference>
<evidence type="ECO:0000313" key="18">
    <source>
        <dbReference type="EMBL" id="TFK09402.1"/>
    </source>
</evidence>
<evidence type="ECO:0000313" key="19">
    <source>
        <dbReference type="Proteomes" id="UP000297703"/>
    </source>
</evidence>
<evidence type="ECO:0000256" key="9">
    <source>
        <dbReference type="ARBA" id="ARBA00023136"/>
    </source>
</evidence>
<dbReference type="GO" id="GO:0004911">
    <property type="term" value="F:interleukin-2 receptor activity"/>
    <property type="evidence" value="ECO:0007669"/>
    <property type="project" value="InterPro"/>
</dbReference>
<feature type="domain" description="Sushi" evidence="17">
    <location>
        <begin position="23"/>
        <end position="85"/>
    </location>
</feature>
<evidence type="ECO:0000256" key="12">
    <source>
        <dbReference type="ARBA" id="ARBA00023180"/>
    </source>
</evidence>
<dbReference type="GO" id="GO:0002376">
    <property type="term" value="P:immune system process"/>
    <property type="evidence" value="ECO:0007669"/>
    <property type="project" value="UniProtKB-KW"/>
</dbReference>
<comment type="subunit">
    <text evidence="13">Non-covalent dimer of an alpha and a beta subunit. IL2R exists in 3 different forms: a high affinity dimer, an intermediate affinity monomer (beta subunit), and a low affinity monomer (alpha subunit). The high and intermediate affinity forms also associate with a gamma subunit.</text>
</comment>
<dbReference type="OrthoDB" id="9944172at2759"/>
<dbReference type="STRING" id="55544.A0A4D9EQH0"/>
<accession>A0A4D9EQH0</accession>
<dbReference type="CDD" id="cd00033">
    <property type="entry name" value="CCP"/>
    <property type="match status" value="2"/>
</dbReference>
<feature type="chain" id="PRO_5020033719" description="Interleukin-2 receptor subunit alpha" evidence="16">
    <location>
        <begin position="18"/>
        <end position="283"/>
    </location>
</feature>
<sequence length="283" mass="31847">MELIFLFLWGLLRSGEATGHGNGKCPAPHYIEFAEITIERVTVGSKVRYKCEAGYRRIIGESNFIVCINDTGLIHWTTKASVCERDPTATSQQSERKPENPVTIVPSNTAGYCGIPSPVEHATPKVTEYVVGQELHYKCLSGYDARPPTSDISTCKKERGKIFWTRLRLLCTNDSKSGEEMTQLIPITDTSEPSHVPSVMFPVCTDTSELFHVPSVMFPVTVAVFTVFPIIFIVLGWIIVPKLWRRRRLTEDVKIEKTKSILITAARVEMESEEEAHRLKSNM</sequence>
<keyword evidence="10" id="KW-1015">Disulfide bond</keyword>
<gene>
    <name evidence="18" type="ORF">DR999_PMT07555</name>
</gene>
<comment type="function">
    <text evidence="1">Receptor for interleukin-2. The receptor is involved in the regulation of immune tolerance by controlling regulatory T cells (TREGs) activity. TREGs suppress the activation and expansion of autoreactive T-cells.</text>
</comment>
<name>A0A4D9EQH0_9SAUR</name>
<evidence type="ECO:0000256" key="4">
    <source>
        <dbReference type="ARBA" id="ARBA00022692"/>
    </source>
</evidence>
<evidence type="ECO:0000256" key="5">
    <source>
        <dbReference type="ARBA" id="ARBA00022729"/>
    </source>
</evidence>
<dbReference type="Pfam" id="PF00084">
    <property type="entry name" value="Sushi"/>
    <property type="match status" value="2"/>
</dbReference>
<evidence type="ECO:0000259" key="17">
    <source>
        <dbReference type="PROSITE" id="PS50923"/>
    </source>
</evidence>
<evidence type="ECO:0000256" key="10">
    <source>
        <dbReference type="ARBA" id="ARBA00023157"/>
    </source>
</evidence>
<comment type="caution">
    <text evidence="18">The sequence shown here is derived from an EMBL/GenBank/DDBJ whole genome shotgun (WGS) entry which is preliminary data.</text>
</comment>
<dbReference type="GO" id="GO:0019976">
    <property type="term" value="F:interleukin-2 binding"/>
    <property type="evidence" value="ECO:0007669"/>
    <property type="project" value="InterPro"/>
</dbReference>
<dbReference type="PANTHER" id="PTHR10573:SF0">
    <property type="entry name" value="INTERLEUKIN-2 RECEPTOR SUBUNIT ALPHA"/>
    <property type="match status" value="1"/>
</dbReference>
<dbReference type="PROSITE" id="PS50923">
    <property type="entry name" value="SUSHI"/>
    <property type="match status" value="2"/>
</dbReference>
<keyword evidence="7" id="KW-0391">Immunity</keyword>
<evidence type="ECO:0000256" key="2">
    <source>
        <dbReference type="ARBA" id="ARBA00004479"/>
    </source>
</evidence>
<dbReference type="EMBL" id="QXTE01000053">
    <property type="protein sequence ID" value="TFK09402.1"/>
    <property type="molecule type" value="Genomic_DNA"/>
</dbReference>
<dbReference type="GO" id="GO:0006954">
    <property type="term" value="P:inflammatory response"/>
    <property type="evidence" value="ECO:0007669"/>
    <property type="project" value="TreeGrafter"/>
</dbReference>
<comment type="caution">
    <text evidence="14">Lacks conserved residue(s) required for the propagation of feature annotation.</text>
</comment>
<keyword evidence="5 16" id="KW-0732">Signal</keyword>
<keyword evidence="8 15" id="KW-1133">Transmembrane helix</keyword>
<dbReference type="InterPro" id="IPR035976">
    <property type="entry name" value="Sushi/SCR/CCP_sf"/>
</dbReference>
<evidence type="ECO:0000256" key="1">
    <source>
        <dbReference type="ARBA" id="ARBA00002381"/>
    </source>
</evidence>
<evidence type="ECO:0000256" key="8">
    <source>
        <dbReference type="ARBA" id="ARBA00022989"/>
    </source>
</evidence>
<proteinExistence type="predicted"/>
<reference evidence="18 19" key="2">
    <citation type="submission" date="2019-04" db="EMBL/GenBank/DDBJ databases">
        <title>The genome sequence of big-headed turtle.</title>
        <authorList>
            <person name="Gong S."/>
        </authorList>
    </citation>
    <scope>NUCLEOTIDE SEQUENCE [LARGE SCALE GENOMIC DNA]</scope>
    <source>
        <strain evidence="18">DO16091913</strain>
        <tissue evidence="18">Muscle</tissue>
    </source>
</reference>
<reference evidence="18 19" key="1">
    <citation type="submission" date="2019-04" db="EMBL/GenBank/DDBJ databases">
        <title>Draft genome of the big-headed turtle Platysternon megacephalum.</title>
        <authorList>
            <person name="Gong S."/>
        </authorList>
    </citation>
    <scope>NUCLEOTIDE SEQUENCE [LARGE SCALE GENOMIC DNA]</scope>
    <source>
        <strain evidence="18">DO16091913</strain>
        <tissue evidence="18">Muscle</tissue>
    </source>
</reference>
<evidence type="ECO:0000256" key="13">
    <source>
        <dbReference type="ARBA" id="ARBA00025938"/>
    </source>
</evidence>
<dbReference type="InterPro" id="IPR000436">
    <property type="entry name" value="Sushi_SCR_CCP_dom"/>
</dbReference>
<dbReference type="InterPro" id="IPR015486">
    <property type="entry name" value="IL-2_rcpt_alpha"/>
</dbReference>
<evidence type="ECO:0000256" key="15">
    <source>
        <dbReference type="SAM" id="Phobius"/>
    </source>
</evidence>
<keyword evidence="4 15" id="KW-0812">Transmembrane</keyword>
<dbReference type="Gene3D" id="2.20.28.230">
    <property type="match status" value="1"/>
</dbReference>
<keyword evidence="12" id="KW-0325">Glycoprotein</keyword>